<dbReference type="EMBL" id="JBEDUW010000005">
    <property type="protein sequence ID" value="KAK9929513.1"/>
    <property type="molecule type" value="Genomic_DNA"/>
</dbReference>
<protein>
    <recommendedName>
        <fullName evidence="3">Transposon TX1</fullName>
    </recommendedName>
</protein>
<reference evidence="1 2" key="1">
    <citation type="journal article" date="2023" name="G3 (Bethesda)">
        <title>A chromosome-length genome assembly and annotation of blackberry (Rubus argutus, cv. 'Hillquist').</title>
        <authorList>
            <person name="Bruna T."/>
            <person name="Aryal R."/>
            <person name="Dudchenko O."/>
            <person name="Sargent D.J."/>
            <person name="Mead D."/>
            <person name="Buti M."/>
            <person name="Cavallini A."/>
            <person name="Hytonen T."/>
            <person name="Andres J."/>
            <person name="Pham M."/>
            <person name="Weisz D."/>
            <person name="Mascagni F."/>
            <person name="Usai G."/>
            <person name="Natali L."/>
            <person name="Bassil N."/>
            <person name="Fernandez G.E."/>
            <person name="Lomsadze A."/>
            <person name="Armour M."/>
            <person name="Olukolu B."/>
            <person name="Poorten T."/>
            <person name="Britton C."/>
            <person name="Davik J."/>
            <person name="Ashrafi H."/>
            <person name="Aiden E.L."/>
            <person name="Borodovsky M."/>
            <person name="Worthington M."/>
        </authorList>
    </citation>
    <scope>NUCLEOTIDE SEQUENCE [LARGE SCALE GENOMIC DNA]</scope>
    <source>
        <strain evidence="1">PI 553951</strain>
    </source>
</reference>
<organism evidence="1 2">
    <name type="scientific">Rubus argutus</name>
    <name type="common">Southern blackberry</name>
    <dbReference type="NCBI Taxonomy" id="59490"/>
    <lineage>
        <taxon>Eukaryota</taxon>
        <taxon>Viridiplantae</taxon>
        <taxon>Streptophyta</taxon>
        <taxon>Embryophyta</taxon>
        <taxon>Tracheophyta</taxon>
        <taxon>Spermatophyta</taxon>
        <taxon>Magnoliopsida</taxon>
        <taxon>eudicotyledons</taxon>
        <taxon>Gunneridae</taxon>
        <taxon>Pentapetalae</taxon>
        <taxon>rosids</taxon>
        <taxon>fabids</taxon>
        <taxon>Rosales</taxon>
        <taxon>Rosaceae</taxon>
        <taxon>Rosoideae</taxon>
        <taxon>Rosoideae incertae sedis</taxon>
        <taxon>Rubus</taxon>
    </lineage>
</organism>
<comment type="caution">
    <text evidence="1">The sequence shown here is derived from an EMBL/GenBank/DDBJ whole genome shotgun (WGS) entry which is preliminary data.</text>
</comment>
<evidence type="ECO:0000313" key="1">
    <source>
        <dbReference type="EMBL" id="KAK9929513.1"/>
    </source>
</evidence>
<evidence type="ECO:0000313" key="2">
    <source>
        <dbReference type="Proteomes" id="UP001457282"/>
    </source>
</evidence>
<gene>
    <name evidence="1" type="ORF">M0R45_026609</name>
</gene>
<proteinExistence type="predicted"/>
<dbReference type="AlphaFoldDB" id="A0AAW1WY12"/>
<accession>A0AAW1WY12</accession>
<dbReference type="Proteomes" id="UP001457282">
    <property type="component" value="Unassembled WGS sequence"/>
</dbReference>
<keyword evidence="2" id="KW-1185">Reference proteome</keyword>
<sequence length="221" mass="26280">MLQLHSNFVINRRNQPFRFQAMWLSHADFSNFVADNWNSSSGNFLNKTLSLAPSLKQWNMTVFGNIFHKTQILLARIGGIQKCSDLHENRFLMQLEATLIKEYETIKDQENLFWRQKSKDKWLHDGDKNTKYFHLTTLVRRKRNKIECLFDSHGHWYDDSTNMMNIAVNFFSNLFSHNSLEDSMFNIPRFFPRMEPADIEKICAPVSMLEVKKCDVQHWRP</sequence>
<name>A0AAW1WY12_RUBAR</name>
<evidence type="ECO:0008006" key="3">
    <source>
        <dbReference type="Google" id="ProtNLM"/>
    </source>
</evidence>